<evidence type="ECO:0000313" key="3">
    <source>
        <dbReference type="Proteomes" id="UP000615755"/>
    </source>
</evidence>
<protein>
    <recommendedName>
        <fullName evidence="1">DUF5916 domain-containing protein</fullName>
    </recommendedName>
</protein>
<name>A0ABR9ED20_9GAMM</name>
<dbReference type="Pfam" id="PF19313">
    <property type="entry name" value="DUF5916"/>
    <property type="match status" value="2"/>
</dbReference>
<accession>A0ABR9ED20</accession>
<dbReference type="Proteomes" id="UP000615755">
    <property type="component" value="Unassembled WGS sequence"/>
</dbReference>
<keyword evidence="3" id="KW-1185">Reference proteome</keyword>
<feature type="domain" description="DUF5916" evidence="1">
    <location>
        <begin position="228"/>
        <end position="327"/>
    </location>
</feature>
<gene>
    <name evidence="2" type="ORF">PAUR_a2616</name>
</gene>
<dbReference type="RefSeq" id="WP_192508106.1">
    <property type="nucleotide sequence ID" value="NZ_AQGV01000012.1"/>
</dbReference>
<dbReference type="SUPFAM" id="SSF49344">
    <property type="entry name" value="CBD9-like"/>
    <property type="match status" value="1"/>
</dbReference>
<organism evidence="2 3">
    <name type="scientific">Pseudoalteromonas aurantia 208</name>
    <dbReference type="NCBI Taxonomy" id="1314867"/>
    <lineage>
        <taxon>Bacteria</taxon>
        <taxon>Pseudomonadati</taxon>
        <taxon>Pseudomonadota</taxon>
        <taxon>Gammaproteobacteria</taxon>
        <taxon>Alteromonadales</taxon>
        <taxon>Pseudoalteromonadaceae</taxon>
        <taxon>Pseudoalteromonas</taxon>
    </lineage>
</organism>
<comment type="caution">
    <text evidence="2">The sequence shown here is derived from an EMBL/GenBank/DDBJ whole genome shotgun (WGS) entry which is preliminary data.</text>
</comment>
<dbReference type="InterPro" id="IPR045670">
    <property type="entry name" value="DUF5916"/>
</dbReference>
<evidence type="ECO:0000259" key="1">
    <source>
        <dbReference type="Pfam" id="PF19313"/>
    </source>
</evidence>
<sequence>MSGVLRNIYVLILGLMSTLVCAKDNVSIVLDGQLIDQAWQDVSATKTFYEVVPATHTEYLDKVESKVVTTAQGVYVGIINWQKEGERKKQFNLQDGFIQADFNRIYLDFSGDGSGAYLFVVGLGGGVQDAVLTPQLTTDSDWDGDWQTSYFEAADFWSSETFIPWHTVSFYNKKNLRDASEIGVSVQLYQLVNNHLYASQKQTTANADFFLTMPKVKAIIPQEHQVTFVPYITRQQDLIDNIGLNNIGFDLIYKPDHHQKLSVAINPDFGQIDSDEVDLNYSAVETLRSDKRAFFTQDINVFNVQSLQDTTLIHTRRIGAGSDDMMHITTPIDAAVRFVQQTEQLQLGAFAVKEDKLGNDVGKSFYAIRGKYRHKAWQTGLLMTHTERPFIERDARSVAWDTQYQSATWSMQSTMMHSDISQSQTSQQGRGASLKLGYQFSANTQFESSYLQLDEKFDVSDLGYIKRNDWRYWQGEFSHAINFNSPLVTSVKQKIAVAYESNDEGIKLPAQRQYSANVMLNGGAEASATLTHNSSGWQDNVGYNSDRFQQPDTWGSRVFYRSSYVGKFSWAASYQYDQEGLNGIAQQFALDLTFMPHENWNININNFYRKGDGWLIANSHNQLTQYDRAYFVNENKVTGLLTDDLELSIYLQWAVLEAKSEQVFSITDGSLTELTNLDTSFEDKRLVSQMKLRYRLGAFSDIYLVYGRGATQIDNMQKQNVAAEPWSRSVERLWQTPNEERIILKFRYGF</sequence>
<proteinExistence type="predicted"/>
<evidence type="ECO:0000313" key="2">
    <source>
        <dbReference type="EMBL" id="MBE0368891.1"/>
    </source>
</evidence>
<feature type="domain" description="DUF5916" evidence="1">
    <location>
        <begin position="394"/>
        <end position="748"/>
    </location>
</feature>
<dbReference type="EMBL" id="AQGV01000012">
    <property type="protein sequence ID" value="MBE0368891.1"/>
    <property type="molecule type" value="Genomic_DNA"/>
</dbReference>
<dbReference type="Gene3D" id="2.60.40.1190">
    <property type="match status" value="1"/>
</dbReference>
<reference evidence="2 3" key="1">
    <citation type="submission" date="2015-03" db="EMBL/GenBank/DDBJ databases">
        <title>Genome sequence of Pseudoalteromonas aurantia.</title>
        <authorList>
            <person name="Xie B.-B."/>
            <person name="Rong J.-C."/>
            <person name="Qin Q.-L."/>
            <person name="Zhang Y.-Z."/>
        </authorList>
    </citation>
    <scope>NUCLEOTIDE SEQUENCE [LARGE SCALE GENOMIC DNA]</scope>
    <source>
        <strain evidence="2 3">208</strain>
    </source>
</reference>